<name>A0AA40K475_9PEZI</name>
<organism evidence="3 4">
    <name type="scientific">Apiosordaria backusii</name>
    <dbReference type="NCBI Taxonomy" id="314023"/>
    <lineage>
        <taxon>Eukaryota</taxon>
        <taxon>Fungi</taxon>
        <taxon>Dikarya</taxon>
        <taxon>Ascomycota</taxon>
        <taxon>Pezizomycotina</taxon>
        <taxon>Sordariomycetes</taxon>
        <taxon>Sordariomycetidae</taxon>
        <taxon>Sordariales</taxon>
        <taxon>Lasiosphaeriaceae</taxon>
        <taxon>Apiosordaria</taxon>
    </lineage>
</organism>
<dbReference type="SUPFAM" id="SSF56112">
    <property type="entry name" value="Protein kinase-like (PK-like)"/>
    <property type="match status" value="1"/>
</dbReference>
<sequence>MVVEMDARGGQKNRSLSSSGQCVACTLGSTPPPTPSWSSSSQPDMDPTIHVRDSVKQIDKTSWLVGSKHVLRHIQGPRKEDCLWENSSDGSYYTLSAAPVPPPDAGPLAPDGHARQIHDAGDVSAVFRFGDALIIKVRIANDNTRREPETLAFLAGQQLSFDIPTVLFYTEDAGKTYLVEPCAPGKRLNEAWWEMPEEEKEHVVTRVSEICAEIKVFRSSVLTGVDYNWLDPLQEPGNQRVEVLQQHCKELGMDCSVLFVFSHNDLGPTNIILNGNRIVVLDWEMAGYAPLEWVRTKFAICGALCVERVTSTSVERNSEYPVRVEQKLREMGFPEVTEAYNKRDKAIEEEGERSRR</sequence>
<dbReference type="Pfam" id="PF01636">
    <property type="entry name" value="APH"/>
    <property type="match status" value="1"/>
</dbReference>
<proteinExistence type="predicted"/>
<protein>
    <recommendedName>
        <fullName evidence="2">Aminoglycoside phosphotransferase domain-containing protein</fullName>
    </recommendedName>
</protein>
<dbReference type="InterPro" id="IPR011009">
    <property type="entry name" value="Kinase-like_dom_sf"/>
</dbReference>
<feature type="compositionally biased region" description="Low complexity" evidence="1">
    <location>
        <begin position="36"/>
        <end position="46"/>
    </location>
</feature>
<dbReference type="InterPro" id="IPR002575">
    <property type="entry name" value="Aminoglycoside_PTrfase"/>
</dbReference>
<feature type="compositionally biased region" description="Polar residues" evidence="1">
    <location>
        <begin position="12"/>
        <end position="21"/>
    </location>
</feature>
<evidence type="ECO:0000313" key="4">
    <source>
        <dbReference type="Proteomes" id="UP001172159"/>
    </source>
</evidence>
<dbReference type="PANTHER" id="PTHR21310">
    <property type="entry name" value="AMINOGLYCOSIDE PHOSPHOTRANSFERASE-RELATED-RELATED"/>
    <property type="match status" value="1"/>
</dbReference>
<dbReference type="AlphaFoldDB" id="A0AA40K475"/>
<feature type="region of interest" description="Disordered" evidence="1">
    <location>
        <begin position="1"/>
        <end position="46"/>
    </location>
</feature>
<dbReference type="PANTHER" id="PTHR21310:SF58">
    <property type="entry name" value="AMINOGLYCOSIDE PHOSPHOTRANSFERASE DOMAIN-CONTAINING PROTEIN"/>
    <property type="match status" value="1"/>
</dbReference>
<accession>A0AA40K475</accession>
<evidence type="ECO:0000313" key="3">
    <source>
        <dbReference type="EMBL" id="KAK0745303.1"/>
    </source>
</evidence>
<gene>
    <name evidence="3" type="ORF">B0T21DRAFT_359422</name>
</gene>
<comment type="caution">
    <text evidence="3">The sequence shown here is derived from an EMBL/GenBank/DDBJ whole genome shotgun (WGS) entry which is preliminary data.</text>
</comment>
<reference evidence="3" key="1">
    <citation type="submission" date="2023-06" db="EMBL/GenBank/DDBJ databases">
        <title>Genome-scale phylogeny and comparative genomics of the fungal order Sordariales.</title>
        <authorList>
            <consortium name="Lawrence Berkeley National Laboratory"/>
            <person name="Hensen N."/>
            <person name="Bonometti L."/>
            <person name="Westerberg I."/>
            <person name="Brannstrom I.O."/>
            <person name="Guillou S."/>
            <person name="Cros-Aarteil S."/>
            <person name="Calhoun S."/>
            <person name="Haridas S."/>
            <person name="Kuo A."/>
            <person name="Mondo S."/>
            <person name="Pangilinan J."/>
            <person name="Riley R."/>
            <person name="Labutti K."/>
            <person name="Andreopoulos B."/>
            <person name="Lipzen A."/>
            <person name="Chen C."/>
            <person name="Yanf M."/>
            <person name="Daum C."/>
            <person name="Ng V."/>
            <person name="Clum A."/>
            <person name="Steindorff A."/>
            <person name="Ohm R."/>
            <person name="Martin F."/>
            <person name="Silar P."/>
            <person name="Natvig D."/>
            <person name="Lalanne C."/>
            <person name="Gautier V."/>
            <person name="Ament-Velasquez S.L."/>
            <person name="Kruys A."/>
            <person name="Hutchinson M.I."/>
            <person name="Powell A.J."/>
            <person name="Barry K."/>
            <person name="Miller A.N."/>
            <person name="Grigoriev I.V."/>
            <person name="Debuchy R."/>
            <person name="Gladieux P."/>
            <person name="Thoren M.H."/>
            <person name="Johannesson H."/>
        </authorList>
    </citation>
    <scope>NUCLEOTIDE SEQUENCE</scope>
    <source>
        <strain evidence="3">CBS 540.89</strain>
    </source>
</reference>
<evidence type="ECO:0000259" key="2">
    <source>
        <dbReference type="Pfam" id="PF01636"/>
    </source>
</evidence>
<feature type="domain" description="Aminoglycoside phosphotransferase" evidence="2">
    <location>
        <begin position="142"/>
        <end position="291"/>
    </location>
</feature>
<evidence type="ECO:0000256" key="1">
    <source>
        <dbReference type="SAM" id="MobiDB-lite"/>
    </source>
</evidence>
<dbReference type="Proteomes" id="UP001172159">
    <property type="component" value="Unassembled WGS sequence"/>
</dbReference>
<feature type="region of interest" description="Disordered" evidence="1">
    <location>
        <begin position="94"/>
        <end position="113"/>
    </location>
</feature>
<dbReference type="EMBL" id="JAUKTV010000002">
    <property type="protein sequence ID" value="KAK0745303.1"/>
    <property type="molecule type" value="Genomic_DNA"/>
</dbReference>
<dbReference type="InterPro" id="IPR051678">
    <property type="entry name" value="AGP_Transferase"/>
</dbReference>
<keyword evidence="4" id="KW-1185">Reference proteome</keyword>
<dbReference type="Gene3D" id="3.90.1200.10">
    <property type="match status" value="1"/>
</dbReference>